<accession>A0A8J7RIG6</accession>
<evidence type="ECO:0000313" key="1">
    <source>
        <dbReference type="EMBL" id="MBP3191857.1"/>
    </source>
</evidence>
<organism evidence="1 2">
    <name type="scientific">Natronogracilivirga saccharolytica</name>
    <dbReference type="NCBI Taxonomy" id="2812953"/>
    <lineage>
        <taxon>Bacteria</taxon>
        <taxon>Pseudomonadati</taxon>
        <taxon>Balneolota</taxon>
        <taxon>Balneolia</taxon>
        <taxon>Balneolales</taxon>
        <taxon>Cyclonatronaceae</taxon>
        <taxon>Natronogracilivirga</taxon>
    </lineage>
</organism>
<dbReference type="InterPro" id="IPR045944">
    <property type="entry name" value="DUF6364"/>
</dbReference>
<name>A0A8J7RIG6_9BACT</name>
<dbReference type="InterPro" id="IPR010985">
    <property type="entry name" value="Ribbon_hlx_hlx"/>
</dbReference>
<dbReference type="AlphaFoldDB" id="A0A8J7RIG6"/>
<dbReference type="EMBL" id="JAFIDN010000002">
    <property type="protein sequence ID" value="MBP3191857.1"/>
    <property type="molecule type" value="Genomic_DNA"/>
</dbReference>
<dbReference type="SUPFAM" id="SSF47598">
    <property type="entry name" value="Ribbon-helix-helix"/>
    <property type="match status" value="1"/>
</dbReference>
<sequence>MANKNKKLTLYVDEEVIRQAKEHARRSGTSVSDMVEKYLSEKTGIANRDEMTDDSIPAEFAEFYGVVRVPDDFNEKKTLRDHRLDRHR</sequence>
<protein>
    <submittedName>
        <fullName evidence="1">Ribbon-helix-helix protein, CopG family</fullName>
    </submittedName>
</protein>
<comment type="caution">
    <text evidence="1">The sequence shown here is derived from an EMBL/GenBank/DDBJ whole genome shotgun (WGS) entry which is preliminary data.</text>
</comment>
<dbReference type="Proteomes" id="UP000673975">
    <property type="component" value="Unassembled WGS sequence"/>
</dbReference>
<gene>
    <name evidence="1" type="ORF">NATSA_04180</name>
</gene>
<dbReference type="RefSeq" id="WP_210510684.1">
    <property type="nucleotide sequence ID" value="NZ_JAFIDN010000002.1"/>
</dbReference>
<dbReference type="GO" id="GO:0006355">
    <property type="term" value="P:regulation of DNA-templated transcription"/>
    <property type="evidence" value="ECO:0007669"/>
    <property type="project" value="InterPro"/>
</dbReference>
<proteinExistence type="predicted"/>
<dbReference type="Pfam" id="PF19891">
    <property type="entry name" value="DUF6364"/>
    <property type="match status" value="1"/>
</dbReference>
<evidence type="ECO:0000313" key="2">
    <source>
        <dbReference type="Proteomes" id="UP000673975"/>
    </source>
</evidence>
<reference evidence="1" key="1">
    <citation type="submission" date="2021-02" db="EMBL/GenBank/DDBJ databases">
        <title>Natronogracilivirga saccharolytica gen. nov. sp. nov. a new anaerobic, haloalkiliphilic carbohydrate-fermenting bacterium from soda lake and proposing of Cyclonatronumiaceae fam. nov. in the phylum Balneolaeota.</title>
        <authorList>
            <person name="Zhilina T.N."/>
            <person name="Sorokin D.Y."/>
            <person name="Zavarzina D.G."/>
            <person name="Toshchakov S.V."/>
            <person name="Kublanov I.V."/>
        </authorList>
    </citation>
    <scope>NUCLEOTIDE SEQUENCE</scope>
    <source>
        <strain evidence="1">Z-1702</strain>
    </source>
</reference>
<keyword evidence="2" id="KW-1185">Reference proteome</keyword>